<evidence type="ECO:0000313" key="6">
    <source>
        <dbReference type="Proteomes" id="UP000008827"/>
    </source>
</evidence>
<evidence type="ECO:0000256" key="1">
    <source>
        <dbReference type="SAM" id="MobiDB-lite"/>
    </source>
</evidence>
<evidence type="ECO:0000313" key="4">
    <source>
        <dbReference type="EMBL" id="KRH77262.1"/>
    </source>
</evidence>
<feature type="domain" description="MULE transposase" evidence="3">
    <location>
        <begin position="191"/>
        <end position="281"/>
    </location>
</feature>
<dbReference type="AlphaFoldDB" id="A0A0R0LEB6"/>
<organism evidence="4">
    <name type="scientific">Glycine max</name>
    <name type="common">Soybean</name>
    <name type="synonym">Glycine hispida</name>
    <dbReference type="NCBI Taxonomy" id="3847"/>
    <lineage>
        <taxon>Eukaryota</taxon>
        <taxon>Viridiplantae</taxon>
        <taxon>Streptophyta</taxon>
        <taxon>Embryophyta</taxon>
        <taxon>Tracheophyta</taxon>
        <taxon>Spermatophyta</taxon>
        <taxon>Magnoliopsida</taxon>
        <taxon>eudicotyledons</taxon>
        <taxon>Gunneridae</taxon>
        <taxon>Pentapetalae</taxon>
        <taxon>rosids</taxon>
        <taxon>fabids</taxon>
        <taxon>Fabales</taxon>
        <taxon>Fabaceae</taxon>
        <taxon>Papilionoideae</taxon>
        <taxon>50 kb inversion clade</taxon>
        <taxon>NPAAA clade</taxon>
        <taxon>indigoferoid/millettioid clade</taxon>
        <taxon>Phaseoleae</taxon>
        <taxon>Glycine</taxon>
        <taxon>Glycine subgen. Soja</taxon>
    </lineage>
</organism>
<dbReference type="InterPro" id="IPR018289">
    <property type="entry name" value="MULE_transposase_dom"/>
</dbReference>
<name>A0A0R0LEB6_SOYBN</name>
<dbReference type="Pfam" id="PF10551">
    <property type="entry name" value="MULE"/>
    <property type="match status" value="1"/>
</dbReference>
<dbReference type="EMBL" id="CM000834">
    <property type="protein sequence ID" value="KRH77262.1"/>
    <property type="molecule type" value="Genomic_DNA"/>
</dbReference>
<reference evidence="4" key="3">
    <citation type="submission" date="2018-07" db="EMBL/GenBank/DDBJ databases">
        <title>WGS assembly of Glycine max.</title>
        <authorList>
            <person name="Schmutz J."/>
            <person name="Cannon S."/>
            <person name="Schlueter J."/>
            <person name="Ma J."/>
            <person name="Mitros T."/>
            <person name="Nelson W."/>
            <person name="Hyten D."/>
            <person name="Song Q."/>
            <person name="Thelen J."/>
            <person name="Cheng J."/>
            <person name="Xu D."/>
            <person name="Hellsten U."/>
            <person name="May G."/>
            <person name="Yu Y."/>
            <person name="Sakurai T."/>
            <person name="Umezawa T."/>
            <person name="Bhattacharyya M."/>
            <person name="Sandhu D."/>
            <person name="Valliyodan B."/>
            <person name="Lindquist E."/>
            <person name="Peto M."/>
            <person name="Grant D."/>
            <person name="Shu S."/>
            <person name="Goodstein D."/>
            <person name="Barry K."/>
            <person name="Futrell-Griggs M."/>
            <person name="Abernathy B."/>
            <person name="Du J."/>
            <person name="Tian Z."/>
            <person name="Zhu L."/>
            <person name="Gill N."/>
            <person name="Joshi T."/>
            <person name="Libault M."/>
            <person name="Sethuraman A."/>
            <person name="Zhang X."/>
            <person name="Shinozaki K."/>
            <person name="Nguyen H."/>
            <person name="Wing R."/>
            <person name="Cregan P."/>
            <person name="Specht J."/>
            <person name="Grimwood J."/>
            <person name="Rokhsar D."/>
            <person name="Stacey G."/>
            <person name="Shoemaker R."/>
            <person name="Jackson S."/>
        </authorList>
    </citation>
    <scope>NUCLEOTIDE SEQUENCE</scope>
    <source>
        <tissue evidence="4">Callus</tissue>
    </source>
</reference>
<dbReference type="PANTHER" id="PTHR47718:SF15">
    <property type="entry name" value="PROTEIN FAR1-RELATED SEQUENCE 5-LIKE"/>
    <property type="match status" value="1"/>
</dbReference>
<dbReference type="InterPro" id="IPR004330">
    <property type="entry name" value="FAR1_DNA_bnd_dom"/>
</dbReference>
<feature type="compositionally biased region" description="Acidic residues" evidence="1">
    <location>
        <begin position="1"/>
        <end position="10"/>
    </location>
</feature>
<dbReference type="OrthoDB" id="1426481at2759"/>
<evidence type="ECO:0000259" key="2">
    <source>
        <dbReference type="Pfam" id="PF03101"/>
    </source>
</evidence>
<evidence type="ECO:0000313" key="5">
    <source>
        <dbReference type="EnsemblPlants" id="KRH77262"/>
    </source>
</evidence>
<dbReference type="Proteomes" id="UP000008827">
    <property type="component" value="Chromosome 1"/>
</dbReference>
<dbReference type="Gramene" id="KRH77262">
    <property type="protein sequence ID" value="KRH77262"/>
    <property type="gene ID" value="GLYMA_01G202900"/>
</dbReference>
<gene>
    <name evidence="4" type="ORF">GLYMA_01G202900</name>
</gene>
<sequence>MGENDESGGEDGEHTDPLSSMDGVGEEGDLFGGGGSGNEEHGKIIINALIDIVDIVMKNLEADVVKRLDFGDLEAAYEFYYWYARINGFCIRKKGRREDRGLTSETRKREPKKETRCDCKAKFRVHVDLHCQWSITEFTDLHSHELLEDSLCSMLPAHRRMTVADILLIENFRKVGIRPPPILGAFANSSAFDATYRKNKYMFPFVIFLGVNHHNQTIVFATSLVSNETEQTYVWLLEQFKDVMKGKEPFSLITDGDLVIRNSIRRVFPRAHHRLCAWHLLWNANSHVCNPAMMNYLKNCLLIMMYPNLKNYGCIC</sequence>
<feature type="domain" description="FAR1" evidence="2">
    <location>
        <begin position="95"/>
        <end position="147"/>
    </location>
</feature>
<dbReference type="PANTHER" id="PTHR47718">
    <property type="entry name" value="OS01G0519700 PROTEIN"/>
    <property type="match status" value="1"/>
</dbReference>
<reference evidence="5" key="2">
    <citation type="submission" date="2018-02" db="UniProtKB">
        <authorList>
            <consortium name="EnsemblPlants"/>
        </authorList>
    </citation>
    <scope>IDENTIFICATION</scope>
    <source>
        <strain evidence="5">Williams 82</strain>
    </source>
</reference>
<protein>
    <submittedName>
        <fullName evidence="4 5">Uncharacterized protein</fullName>
    </submittedName>
</protein>
<keyword evidence="6" id="KW-1185">Reference proteome</keyword>
<evidence type="ECO:0000259" key="3">
    <source>
        <dbReference type="Pfam" id="PF10551"/>
    </source>
</evidence>
<accession>A0A0R0LEB6</accession>
<dbReference type="EnsemblPlants" id="KRH77262">
    <property type="protein sequence ID" value="KRH77262"/>
    <property type="gene ID" value="GLYMA_01G202900"/>
</dbReference>
<proteinExistence type="predicted"/>
<dbReference type="Pfam" id="PF03101">
    <property type="entry name" value="FAR1"/>
    <property type="match status" value="1"/>
</dbReference>
<feature type="region of interest" description="Disordered" evidence="1">
    <location>
        <begin position="1"/>
        <end position="36"/>
    </location>
</feature>
<reference evidence="4 5" key="1">
    <citation type="journal article" date="2010" name="Nature">
        <title>Genome sequence of the palaeopolyploid soybean.</title>
        <authorList>
            <person name="Schmutz J."/>
            <person name="Cannon S.B."/>
            <person name="Schlueter J."/>
            <person name="Ma J."/>
            <person name="Mitros T."/>
            <person name="Nelson W."/>
            <person name="Hyten D.L."/>
            <person name="Song Q."/>
            <person name="Thelen J.J."/>
            <person name="Cheng J."/>
            <person name="Xu D."/>
            <person name="Hellsten U."/>
            <person name="May G.D."/>
            <person name="Yu Y."/>
            <person name="Sakurai T."/>
            <person name="Umezawa T."/>
            <person name="Bhattacharyya M.K."/>
            <person name="Sandhu D."/>
            <person name="Valliyodan B."/>
            <person name="Lindquist E."/>
            <person name="Peto M."/>
            <person name="Grant D."/>
            <person name="Shu S."/>
            <person name="Goodstein D."/>
            <person name="Barry K."/>
            <person name="Futrell-Griggs M."/>
            <person name="Abernathy B."/>
            <person name="Du J."/>
            <person name="Tian Z."/>
            <person name="Zhu L."/>
            <person name="Gill N."/>
            <person name="Joshi T."/>
            <person name="Libault M."/>
            <person name="Sethuraman A."/>
            <person name="Zhang X.-C."/>
            <person name="Shinozaki K."/>
            <person name="Nguyen H.T."/>
            <person name="Wing R.A."/>
            <person name="Cregan P."/>
            <person name="Specht J."/>
            <person name="Grimwood J."/>
            <person name="Rokhsar D."/>
            <person name="Stacey G."/>
            <person name="Shoemaker R.C."/>
            <person name="Jackson S.A."/>
        </authorList>
    </citation>
    <scope>NUCLEOTIDE SEQUENCE [LARGE SCALE GENOMIC DNA]</scope>
    <source>
        <strain evidence="5">cv. Williams 82</strain>
        <tissue evidence="4">Callus</tissue>
    </source>
</reference>
<dbReference type="InParanoid" id="A0A0R0LEB6"/>
<dbReference type="STRING" id="3847.A0A0R0LEB6"/>